<evidence type="ECO:0000256" key="1">
    <source>
        <dbReference type="SAM" id="SignalP"/>
    </source>
</evidence>
<evidence type="ECO:0000313" key="2">
    <source>
        <dbReference type="EMBL" id="MBE7699765.1"/>
    </source>
</evidence>
<keyword evidence="3" id="KW-1185">Reference proteome</keyword>
<accession>A0A9D5U7R2</accession>
<proteinExistence type="predicted"/>
<comment type="caution">
    <text evidence="2">The sequence shown here is derived from an EMBL/GenBank/DDBJ whole genome shotgun (WGS) entry which is preliminary data.</text>
</comment>
<dbReference type="AlphaFoldDB" id="A0A9D5U7R2"/>
<dbReference type="EMBL" id="JACSPN010000005">
    <property type="protein sequence ID" value="MBE7699765.1"/>
    <property type="molecule type" value="Genomic_DNA"/>
</dbReference>
<name>A0A9D5U7R2_9CELL</name>
<sequence>MPRQSSAASGALNPLRALAALVRLAGTAGAGPRGEAADQSAALCRVCAWYLDEPGWTLDGPTHTICDCCGAESGIDDTTPERIVSYRRNWTDGGHVWFDPSRRPEGWSYDRMPFDAERWSTARR</sequence>
<organism evidence="2 3">
    <name type="scientific">Oerskovia douganii</name>
    <dbReference type="NCBI Taxonomy" id="2762210"/>
    <lineage>
        <taxon>Bacteria</taxon>
        <taxon>Bacillati</taxon>
        <taxon>Actinomycetota</taxon>
        <taxon>Actinomycetes</taxon>
        <taxon>Micrococcales</taxon>
        <taxon>Cellulomonadaceae</taxon>
        <taxon>Oerskovia</taxon>
    </lineage>
</organism>
<reference evidence="2 3" key="1">
    <citation type="submission" date="2020-08" db="EMBL/GenBank/DDBJ databases">
        <title>A Genomic Blueprint of the Chicken Gut Microbiome.</title>
        <authorList>
            <person name="Gilroy R."/>
            <person name="Ravi A."/>
            <person name="Getino M."/>
            <person name="Pursley I."/>
            <person name="Horton D.L."/>
            <person name="Alikhan N.-F."/>
            <person name="Baker D."/>
            <person name="Gharbi K."/>
            <person name="Hall N."/>
            <person name="Watson M."/>
            <person name="Adriaenssens E.M."/>
            <person name="Foster-Nyarko E."/>
            <person name="Jarju S."/>
            <person name="Secka A."/>
            <person name="Antonio M."/>
            <person name="Oren A."/>
            <person name="Chaudhuri R."/>
            <person name="La Ragione R.M."/>
            <person name="Hildebrand F."/>
            <person name="Pallen M.J."/>
        </authorList>
    </citation>
    <scope>NUCLEOTIDE SEQUENCE [LARGE SCALE GENOMIC DNA]</scope>
    <source>
        <strain evidence="2 3">Sa1BUA8</strain>
    </source>
</reference>
<gene>
    <name evidence="2" type="ORF">H9623_05500</name>
</gene>
<evidence type="ECO:0000313" key="3">
    <source>
        <dbReference type="Proteomes" id="UP000822993"/>
    </source>
</evidence>
<dbReference type="Proteomes" id="UP000822993">
    <property type="component" value="Unassembled WGS sequence"/>
</dbReference>
<protein>
    <submittedName>
        <fullName evidence="2">Uncharacterized protein</fullName>
    </submittedName>
</protein>
<dbReference type="RefSeq" id="WP_193719067.1">
    <property type="nucleotide sequence ID" value="NZ_JACSPN010000005.1"/>
</dbReference>
<feature type="chain" id="PRO_5038832889" evidence="1">
    <location>
        <begin position="20"/>
        <end position="124"/>
    </location>
</feature>
<feature type="signal peptide" evidence="1">
    <location>
        <begin position="1"/>
        <end position="19"/>
    </location>
</feature>
<keyword evidence="1" id="KW-0732">Signal</keyword>